<evidence type="ECO:0000313" key="2">
    <source>
        <dbReference type="Proteomes" id="UP000291832"/>
    </source>
</evidence>
<evidence type="ECO:0000313" key="1">
    <source>
        <dbReference type="EMBL" id="RZT60569.1"/>
    </source>
</evidence>
<sequence>MLAGTCRAAGRVPGIKFPCVSKGMHLVYEVHAVLTAREGKSEGNTLMSKREWGIDDPEETYWFNTHTGLVEDGPQSLSIDRIGPFTTREEALHAQSIIAERARVWREEDDADDRLR</sequence>
<comment type="caution">
    <text evidence="1">The sequence shown here is derived from an EMBL/GenBank/DDBJ whole genome shotgun (WGS) entry which is preliminary data.</text>
</comment>
<dbReference type="Proteomes" id="UP000291832">
    <property type="component" value="Unassembled WGS sequence"/>
</dbReference>
<evidence type="ECO:0008006" key="3">
    <source>
        <dbReference type="Google" id="ProtNLM"/>
    </source>
</evidence>
<proteinExistence type="predicted"/>
<dbReference type="EMBL" id="SHKI01000008">
    <property type="protein sequence ID" value="RZT60569.1"/>
    <property type="molecule type" value="Genomic_DNA"/>
</dbReference>
<gene>
    <name evidence="1" type="ORF">EV139_3014</name>
</gene>
<dbReference type="AlphaFoldDB" id="A0A4V2FNA2"/>
<protein>
    <recommendedName>
        <fullName evidence="3">Methionine aminopeptidase</fullName>
    </recommendedName>
</protein>
<organism evidence="1 2">
    <name type="scientific">Leucobacter luti</name>
    <dbReference type="NCBI Taxonomy" id="340320"/>
    <lineage>
        <taxon>Bacteria</taxon>
        <taxon>Bacillati</taxon>
        <taxon>Actinomycetota</taxon>
        <taxon>Actinomycetes</taxon>
        <taxon>Micrococcales</taxon>
        <taxon>Microbacteriaceae</taxon>
        <taxon>Leucobacter</taxon>
    </lineage>
</organism>
<name>A0A4V2FNA2_9MICO</name>
<reference evidence="1 2" key="1">
    <citation type="journal article" date="2015" name="Stand. Genomic Sci.">
        <title>Genomic Encyclopedia of Bacterial and Archaeal Type Strains, Phase III: the genomes of soil and plant-associated and newly described type strains.</title>
        <authorList>
            <person name="Whitman W.B."/>
            <person name="Woyke T."/>
            <person name="Klenk H.P."/>
            <person name="Zhou Y."/>
            <person name="Lilburn T.G."/>
            <person name="Beck B.J."/>
            <person name="De Vos P."/>
            <person name="Vandamme P."/>
            <person name="Eisen J.A."/>
            <person name="Garrity G."/>
            <person name="Hugenholtz P."/>
            <person name="Kyrpides N.C."/>
        </authorList>
    </citation>
    <scope>NUCLEOTIDE SEQUENCE [LARGE SCALE GENOMIC DNA]</scope>
    <source>
        <strain evidence="1 2">RF6</strain>
    </source>
</reference>
<keyword evidence="2" id="KW-1185">Reference proteome</keyword>
<accession>A0A4V2FNA2</accession>